<keyword evidence="3" id="KW-1185">Reference proteome</keyword>
<dbReference type="Proteomes" id="UP000217790">
    <property type="component" value="Unassembled WGS sequence"/>
</dbReference>
<organism evidence="2 3">
    <name type="scientific">Armillaria gallica</name>
    <name type="common">Bulbous honey fungus</name>
    <name type="synonym">Armillaria bulbosa</name>
    <dbReference type="NCBI Taxonomy" id="47427"/>
    <lineage>
        <taxon>Eukaryota</taxon>
        <taxon>Fungi</taxon>
        <taxon>Dikarya</taxon>
        <taxon>Basidiomycota</taxon>
        <taxon>Agaricomycotina</taxon>
        <taxon>Agaricomycetes</taxon>
        <taxon>Agaricomycetidae</taxon>
        <taxon>Agaricales</taxon>
        <taxon>Marasmiineae</taxon>
        <taxon>Physalacriaceae</taxon>
        <taxon>Armillaria</taxon>
    </lineage>
</organism>
<gene>
    <name evidence="2" type="ORF">ARMGADRAFT_1022030</name>
</gene>
<sequence>MFPQKQMFFNPSSGSYGSGTLEPQNPIAFAAVGSGPVMLPANLPKQVPYSEVDDGYDSNGEPLPSIEHCRAEQRRFVCANQETFYNHWAPVQKTAGVCAGFGLASLNPKAQLLPRIGCCSRHLNPYTGVLCLEAFIRALCGRKKRQKEVKKVIVDGNGGGGGKKSFSLTTSNSSFESTEEKTPTMAIHPVPGPAYAILAAANGSNPQLTSYSIAQAVSSLSSTANNLQASSLPMPNGFTKTIWKMLGKEQSKGVDDDDVAGMAWVKKRLEETGHTILAWGEEQSKGMGGDVVGRIARVKKRLEETERKMRKVLEAMKVRAAKETERVSLSPLALTPPSSSSPTNRPTYCRSILSEHSVRVVRVQAVSLMQQKQSADPGAEDDDSDSHDEEEYGDGEEEGPSQQAHAGLKKNIEFLRKRSIEPDLLGSEHQLVGDLAS</sequence>
<evidence type="ECO:0000256" key="1">
    <source>
        <dbReference type="SAM" id="MobiDB-lite"/>
    </source>
</evidence>
<proteinExistence type="predicted"/>
<evidence type="ECO:0000313" key="2">
    <source>
        <dbReference type="EMBL" id="PBL03325.1"/>
    </source>
</evidence>
<feature type="region of interest" description="Disordered" evidence="1">
    <location>
        <begin position="324"/>
        <end position="348"/>
    </location>
</feature>
<protein>
    <submittedName>
        <fullName evidence="2">Uncharacterized protein</fullName>
    </submittedName>
</protein>
<feature type="compositionally biased region" description="Low complexity" evidence="1">
    <location>
        <begin position="328"/>
        <end position="347"/>
    </location>
</feature>
<name>A0A2H3EB04_ARMGA</name>
<accession>A0A2H3EB04</accession>
<reference evidence="3" key="1">
    <citation type="journal article" date="2017" name="Nat. Ecol. Evol.">
        <title>Genome expansion and lineage-specific genetic innovations in the forest pathogenic fungi Armillaria.</title>
        <authorList>
            <person name="Sipos G."/>
            <person name="Prasanna A.N."/>
            <person name="Walter M.C."/>
            <person name="O'Connor E."/>
            <person name="Balint B."/>
            <person name="Krizsan K."/>
            <person name="Kiss B."/>
            <person name="Hess J."/>
            <person name="Varga T."/>
            <person name="Slot J."/>
            <person name="Riley R."/>
            <person name="Boka B."/>
            <person name="Rigling D."/>
            <person name="Barry K."/>
            <person name="Lee J."/>
            <person name="Mihaltcheva S."/>
            <person name="LaButti K."/>
            <person name="Lipzen A."/>
            <person name="Waldron R."/>
            <person name="Moloney N.M."/>
            <person name="Sperisen C."/>
            <person name="Kredics L."/>
            <person name="Vagvoelgyi C."/>
            <person name="Patrignani A."/>
            <person name="Fitzpatrick D."/>
            <person name="Nagy I."/>
            <person name="Doyle S."/>
            <person name="Anderson J.B."/>
            <person name="Grigoriev I.V."/>
            <person name="Gueldener U."/>
            <person name="Muensterkoetter M."/>
            <person name="Nagy L.G."/>
        </authorList>
    </citation>
    <scope>NUCLEOTIDE SEQUENCE [LARGE SCALE GENOMIC DNA]</scope>
    <source>
        <strain evidence="3">Ar21-2</strain>
    </source>
</reference>
<dbReference type="EMBL" id="KZ293644">
    <property type="protein sequence ID" value="PBL03325.1"/>
    <property type="molecule type" value="Genomic_DNA"/>
</dbReference>
<feature type="compositionally biased region" description="Acidic residues" evidence="1">
    <location>
        <begin position="378"/>
        <end position="399"/>
    </location>
</feature>
<feature type="region of interest" description="Disordered" evidence="1">
    <location>
        <begin position="369"/>
        <end position="410"/>
    </location>
</feature>
<evidence type="ECO:0000313" key="3">
    <source>
        <dbReference type="Proteomes" id="UP000217790"/>
    </source>
</evidence>
<dbReference type="InParanoid" id="A0A2H3EB04"/>
<dbReference type="AlphaFoldDB" id="A0A2H3EB04"/>